<evidence type="ECO:0000313" key="4">
    <source>
        <dbReference type="Proteomes" id="UP001071230"/>
    </source>
</evidence>
<gene>
    <name evidence="3" type="ORF">DEACI_0392</name>
    <name evidence="2" type="ORF">DEACI_0628</name>
</gene>
<feature type="signal peptide" evidence="1">
    <location>
        <begin position="1"/>
        <end position="25"/>
    </location>
</feature>
<keyword evidence="4" id="KW-1185">Reference proteome</keyword>
<keyword evidence="1" id="KW-0732">Signal</keyword>
<evidence type="ECO:0000313" key="2">
    <source>
        <dbReference type="EMBL" id="CAA7599979.1"/>
    </source>
</evidence>
<dbReference type="PROSITE" id="PS51257">
    <property type="entry name" value="PROKAR_LIPOPROTEIN"/>
    <property type="match status" value="1"/>
</dbReference>
<feature type="chain" id="PRO_5035838490" evidence="1">
    <location>
        <begin position="26"/>
        <end position="176"/>
    </location>
</feature>
<proteinExistence type="predicted"/>
<dbReference type="GO" id="GO:0020037">
    <property type="term" value="F:heme binding"/>
    <property type="evidence" value="ECO:0007669"/>
    <property type="project" value="InterPro"/>
</dbReference>
<dbReference type="GO" id="GO:0005506">
    <property type="term" value="F:iron ion binding"/>
    <property type="evidence" value="ECO:0007669"/>
    <property type="project" value="InterPro"/>
</dbReference>
<reference evidence="3" key="1">
    <citation type="submission" date="2014-11" db="EMBL/GenBank/DDBJ databases">
        <authorList>
            <person name="Hornung B.V."/>
        </authorList>
    </citation>
    <scope>NUCLEOTIDE SEQUENCE</scope>
    <source>
        <strain evidence="3">INE</strain>
    </source>
</reference>
<dbReference type="RefSeq" id="WP_240983721.1">
    <property type="nucleotide sequence ID" value="NZ_CDGJ01000007.1"/>
</dbReference>
<sequence length="176" mass="18883">MKKMFVRAAVTFVSLLLLTAGCSQTAPNPASTGTADLTNKVNNIVAKAIPRFSTQMKGVSDSFDNVYYAAKGGNWALAKYMADLANNFMSPTQITKPQLYSLWASFDKANLAAGSPLDKALNSKDFSAFKTAYNDVISNCNSCHASQGFKYIQKVKAGAPVTNLNFSASSEPGDFH</sequence>
<name>A0A8S0W6N0_9FIRM</name>
<reference evidence="2" key="2">
    <citation type="submission" date="2020-01" db="EMBL/GenBank/DDBJ databases">
        <authorList>
            <person name="Hornung B."/>
        </authorList>
    </citation>
    <scope>NUCLEOTIDE SEQUENCE</scope>
    <source>
        <strain evidence="2">PacBioINE</strain>
    </source>
</reference>
<accession>A0A8S0W6N0</accession>
<dbReference type="AlphaFoldDB" id="A0A8S0W6N0"/>
<dbReference type="EMBL" id="LR746496">
    <property type="protein sequence ID" value="CAA7599979.1"/>
    <property type="molecule type" value="Genomic_DNA"/>
</dbReference>
<organism evidence="2">
    <name type="scientific">Acididesulfobacillus acetoxydans</name>
    <dbReference type="NCBI Taxonomy" id="1561005"/>
    <lineage>
        <taxon>Bacteria</taxon>
        <taxon>Bacillati</taxon>
        <taxon>Bacillota</taxon>
        <taxon>Clostridia</taxon>
        <taxon>Eubacteriales</taxon>
        <taxon>Peptococcaceae</taxon>
        <taxon>Acididesulfobacillus</taxon>
    </lineage>
</organism>
<evidence type="ECO:0000256" key="1">
    <source>
        <dbReference type="SAM" id="SignalP"/>
    </source>
</evidence>
<dbReference type="KEGG" id="aacx:DEACI_0628"/>
<dbReference type="InterPro" id="IPR010980">
    <property type="entry name" value="Cyt_c/b562"/>
</dbReference>
<dbReference type="EMBL" id="CDGJ01000007">
    <property type="protein sequence ID" value="CEJ05972.1"/>
    <property type="molecule type" value="Genomic_DNA"/>
</dbReference>
<dbReference type="GO" id="GO:0022900">
    <property type="term" value="P:electron transport chain"/>
    <property type="evidence" value="ECO:0007669"/>
    <property type="project" value="InterPro"/>
</dbReference>
<protein>
    <submittedName>
        <fullName evidence="2">Cytochrome C</fullName>
    </submittedName>
</protein>
<dbReference type="GO" id="GO:0009055">
    <property type="term" value="F:electron transfer activity"/>
    <property type="evidence" value="ECO:0007669"/>
    <property type="project" value="InterPro"/>
</dbReference>
<dbReference type="SUPFAM" id="SSF47175">
    <property type="entry name" value="Cytochromes"/>
    <property type="match status" value="1"/>
</dbReference>
<evidence type="ECO:0000313" key="3">
    <source>
        <dbReference type="EMBL" id="CEJ05972.1"/>
    </source>
</evidence>
<dbReference type="Proteomes" id="UP001071230">
    <property type="component" value="Unassembled WGS sequence"/>
</dbReference>
<dbReference type="Proteomes" id="UP000836597">
    <property type="component" value="Chromosome"/>
</dbReference>